<dbReference type="InterPro" id="IPR001279">
    <property type="entry name" value="Metallo-B-lactamas"/>
</dbReference>
<dbReference type="EMBL" id="CP113089">
    <property type="protein sequence ID" value="WAB81751.1"/>
    <property type="molecule type" value="Genomic_DNA"/>
</dbReference>
<protein>
    <submittedName>
        <fullName evidence="2">MBL fold metallo-hydrolase</fullName>
    </submittedName>
</protein>
<accession>A0A9E8MN31</accession>
<dbReference type="PANTHER" id="PTHR43546">
    <property type="entry name" value="UPF0173 METAL-DEPENDENT HYDROLASE MJ1163-RELATED"/>
    <property type="match status" value="1"/>
</dbReference>
<dbReference type="Pfam" id="PF13483">
    <property type="entry name" value="Lactamase_B_3"/>
    <property type="match status" value="1"/>
</dbReference>
<dbReference type="AlphaFoldDB" id="A0A9E8MN31"/>
<reference evidence="2" key="1">
    <citation type="submission" date="2022-11" db="EMBL/GenBank/DDBJ databases">
        <title>Description of Microcella daejonensis nov. sp, isolated from riverside soil.</title>
        <authorList>
            <person name="Molina K.M."/>
            <person name="Kim S.B."/>
        </authorList>
    </citation>
    <scope>NUCLEOTIDE SEQUENCE</scope>
    <source>
        <strain evidence="2">MMS21-STM12</strain>
    </source>
</reference>
<evidence type="ECO:0000313" key="3">
    <source>
        <dbReference type="Proteomes" id="UP001164706"/>
    </source>
</evidence>
<dbReference type="SUPFAM" id="SSF56281">
    <property type="entry name" value="Metallo-hydrolase/oxidoreductase"/>
    <property type="match status" value="1"/>
</dbReference>
<evidence type="ECO:0000259" key="1">
    <source>
        <dbReference type="SMART" id="SM00849"/>
    </source>
</evidence>
<dbReference type="PANTHER" id="PTHR43546:SF3">
    <property type="entry name" value="UPF0173 METAL-DEPENDENT HYDROLASE MJ1163"/>
    <property type="match status" value="1"/>
</dbReference>
<dbReference type="Gene3D" id="3.60.15.10">
    <property type="entry name" value="Ribonuclease Z/Hydroxyacylglutathione hydrolase-like"/>
    <property type="match status" value="1"/>
</dbReference>
<organism evidence="2 3">
    <name type="scientific">Microcella daejeonensis</name>
    <dbReference type="NCBI Taxonomy" id="2994971"/>
    <lineage>
        <taxon>Bacteria</taxon>
        <taxon>Bacillati</taxon>
        <taxon>Actinomycetota</taxon>
        <taxon>Actinomycetes</taxon>
        <taxon>Micrococcales</taxon>
        <taxon>Microbacteriaceae</taxon>
        <taxon>Microcella</taxon>
    </lineage>
</organism>
<dbReference type="SMART" id="SM00849">
    <property type="entry name" value="Lactamase_B"/>
    <property type="match status" value="1"/>
</dbReference>
<proteinExistence type="predicted"/>
<dbReference type="InterPro" id="IPR036866">
    <property type="entry name" value="RibonucZ/Hydroxyglut_hydro"/>
</dbReference>
<dbReference type="InterPro" id="IPR050114">
    <property type="entry name" value="UPF0173_UPF0282_UlaG_hydrolase"/>
</dbReference>
<keyword evidence="3" id="KW-1185">Reference proteome</keyword>
<dbReference type="RefSeq" id="WP_267781536.1">
    <property type="nucleotide sequence ID" value="NZ_CP113089.1"/>
</dbReference>
<dbReference type="KEGG" id="mdb:OVN18_01650"/>
<evidence type="ECO:0000313" key="2">
    <source>
        <dbReference type="EMBL" id="WAB81751.1"/>
    </source>
</evidence>
<sequence>MIVTKREHACLVLQNEGSTLVIDPGVFTAPFEVENLVAIVITHEHPDHVTAEHLDRLLAAAPGTLLYAPAGVAAAMPGYLWHTVSAGELRTVPGFSLRFTGGEHATIHSSIAPIDNVGVMVNDQLYYPGDSFADPDAPVHTLAVPASAPWLKVGEVMDFVGAVKPHQAFPTHELVNSEAGQAMTNGRIESVQAQHGGSFVALAPGESLDLG</sequence>
<gene>
    <name evidence="2" type="ORF">OVN18_01650</name>
</gene>
<name>A0A9E8MN31_9MICO</name>
<feature type="domain" description="Metallo-beta-lactamase" evidence="1">
    <location>
        <begin position="7"/>
        <end position="172"/>
    </location>
</feature>
<dbReference type="Proteomes" id="UP001164706">
    <property type="component" value="Chromosome"/>
</dbReference>